<sequence>MRHDFNLRLAYGLLQGMDLTIGIGYANIIKIDESHFTYTTPGQRLSNPSANTTYAYNSNMRLRK</sequence>
<evidence type="ECO:0000313" key="2">
    <source>
        <dbReference type="Proteomes" id="UP000250123"/>
    </source>
</evidence>
<dbReference type="Proteomes" id="UP000250123">
    <property type="component" value="Chromosome SHEWBE"/>
</dbReference>
<organism evidence="1 2">
    <name type="scientific">Shewanella benthica</name>
    <dbReference type="NCBI Taxonomy" id="43661"/>
    <lineage>
        <taxon>Bacteria</taxon>
        <taxon>Pseudomonadati</taxon>
        <taxon>Pseudomonadota</taxon>
        <taxon>Gammaproteobacteria</taxon>
        <taxon>Alteromonadales</taxon>
        <taxon>Shewanellaceae</taxon>
        <taxon>Shewanella</taxon>
    </lineage>
</organism>
<gene>
    <name evidence="1" type="ORF">SHEWBE_4386</name>
</gene>
<reference evidence="2" key="1">
    <citation type="submission" date="2018-06" db="EMBL/GenBank/DDBJ databases">
        <authorList>
            <person name="Cea G.-C."/>
            <person name="William W."/>
        </authorList>
    </citation>
    <scope>NUCLEOTIDE SEQUENCE [LARGE SCALE GENOMIC DNA]</scope>
    <source>
        <strain evidence="2">DB21MT-2</strain>
    </source>
</reference>
<protein>
    <submittedName>
        <fullName evidence="1">Uncharacterized protein</fullName>
    </submittedName>
</protein>
<evidence type="ECO:0000313" key="1">
    <source>
        <dbReference type="EMBL" id="SQH78346.1"/>
    </source>
</evidence>
<dbReference type="AlphaFoldDB" id="A0A330M756"/>
<accession>A0A330M756</accession>
<dbReference type="KEGG" id="sbk:SHEWBE_4386"/>
<proteinExistence type="predicted"/>
<name>A0A330M756_9GAMM</name>
<dbReference type="EMBL" id="LS483452">
    <property type="protein sequence ID" value="SQH78346.1"/>
    <property type="molecule type" value="Genomic_DNA"/>
</dbReference>